<keyword evidence="1" id="KW-0732">Signal</keyword>
<accession>A0ABS6IRK7</accession>
<feature type="chain" id="PRO_5045285415" evidence="1">
    <location>
        <begin position="22"/>
        <end position="355"/>
    </location>
</feature>
<evidence type="ECO:0000259" key="2">
    <source>
        <dbReference type="Pfam" id="PF00144"/>
    </source>
</evidence>
<proteinExistence type="predicted"/>
<organism evidence="3 4">
    <name type="scientific">Reyranella humidisoli</name>
    <dbReference type="NCBI Taxonomy" id="2849149"/>
    <lineage>
        <taxon>Bacteria</taxon>
        <taxon>Pseudomonadati</taxon>
        <taxon>Pseudomonadota</taxon>
        <taxon>Alphaproteobacteria</taxon>
        <taxon>Hyphomicrobiales</taxon>
        <taxon>Reyranellaceae</taxon>
        <taxon>Reyranella</taxon>
    </lineage>
</organism>
<dbReference type="Pfam" id="PF00144">
    <property type="entry name" value="Beta-lactamase"/>
    <property type="match status" value="1"/>
</dbReference>
<dbReference type="InterPro" id="IPR001466">
    <property type="entry name" value="Beta-lactam-related"/>
</dbReference>
<evidence type="ECO:0000313" key="3">
    <source>
        <dbReference type="EMBL" id="MBU8877231.1"/>
    </source>
</evidence>
<dbReference type="Proteomes" id="UP000727907">
    <property type="component" value="Unassembled WGS sequence"/>
</dbReference>
<gene>
    <name evidence="3" type="ORF">KQ910_25910</name>
</gene>
<dbReference type="EMBL" id="JAHOPB010000004">
    <property type="protein sequence ID" value="MBU8877231.1"/>
    <property type="molecule type" value="Genomic_DNA"/>
</dbReference>
<dbReference type="InterPro" id="IPR050491">
    <property type="entry name" value="AmpC-like"/>
</dbReference>
<dbReference type="PANTHER" id="PTHR46825:SF9">
    <property type="entry name" value="BETA-LACTAMASE-RELATED DOMAIN-CONTAINING PROTEIN"/>
    <property type="match status" value="1"/>
</dbReference>
<name>A0ABS6IRK7_9HYPH</name>
<reference evidence="3 4" key="1">
    <citation type="submission" date="2021-06" db="EMBL/GenBank/DDBJ databases">
        <authorList>
            <person name="Lee D.H."/>
        </authorList>
    </citation>
    <scope>NUCLEOTIDE SEQUENCE [LARGE SCALE GENOMIC DNA]</scope>
    <source>
        <strain evidence="3 4">MMS21-HV4-11</strain>
    </source>
</reference>
<feature type="signal peptide" evidence="1">
    <location>
        <begin position="1"/>
        <end position="21"/>
    </location>
</feature>
<keyword evidence="4" id="KW-1185">Reference proteome</keyword>
<evidence type="ECO:0000313" key="4">
    <source>
        <dbReference type="Proteomes" id="UP000727907"/>
    </source>
</evidence>
<dbReference type="PANTHER" id="PTHR46825">
    <property type="entry name" value="D-ALANYL-D-ALANINE-CARBOXYPEPTIDASE/ENDOPEPTIDASE AMPH"/>
    <property type="match status" value="1"/>
</dbReference>
<dbReference type="RefSeq" id="WP_216966827.1">
    <property type="nucleotide sequence ID" value="NZ_JAHOPB010000004.1"/>
</dbReference>
<protein>
    <submittedName>
        <fullName evidence="3">Beta-lactamase family protein</fullName>
    </submittedName>
</protein>
<feature type="domain" description="Beta-lactamase-related" evidence="2">
    <location>
        <begin position="38"/>
        <end position="295"/>
    </location>
</feature>
<evidence type="ECO:0000256" key="1">
    <source>
        <dbReference type="SAM" id="SignalP"/>
    </source>
</evidence>
<sequence length="355" mass="38519">MIRCGLAILAAGLLLAWPAGASRAQGVEEIEQAWRGWMEKTQRTRGSLVVMRAGQPVREAESGRLPPGAAVPLASLSKAITGVCIATLIERGTLAFETPVSQALARTLSRTGRPVDPRLLQVTVSELLVHRAGLGPGGGEDMARWLRRNSGGRTAFEEQLRWLFARPLAYGPGERFEYSNAAYLMLGAIVEEAAGQSYERYCRDTVLAQLGARDAMLDPQWRILSSYGGWKMPLAQYGRFYQAFAPSNPAIGPRARAWMMSPEGKQVGGGAHYGLGTFVRPTPRGGGNFWHAGAWSYDLANAHDGPIHTSYATFAVRLGALDVNMVSFAEPRQERGDGELDAALGAAARRVKRWP</sequence>
<comment type="caution">
    <text evidence="3">The sequence shown here is derived from an EMBL/GenBank/DDBJ whole genome shotgun (WGS) entry which is preliminary data.</text>
</comment>